<accession>A0A2T2X9L5</accession>
<feature type="region of interest" description="Disordered" evidence="1">
    <location>
        <begin position="1"/>
        <end position="25"/>
    </location>
</feature>
<reference evidence="2 3" key="1">
    <citation type="journal article" date="2014" name="BMC Genomics">
        <title>Comparison of environmental and isolate Sulfobacillus genomes reveals diverse carbon, sulfur, nitrogen, and hydrogen metabolisms.</title>
        <authorList>
            <person name="Justice N.B."/>
            <person name="Norman A."/>
            <person name="Brown C.T."/>
            <person name="Singh A."/>
            <person name="Thomas B.C."/>
            <person name="Banfield J.F."/>
        </authorList>
    </citation>
    <scope>NUCLEOTIDE SEQUENCE [LARGE SCALE GENOMIC DNA]</scope>
    <source>
        <strain evidence="2">AMDSBA1</strain>
    </source>
</reference>
<evidence type="ECO:0000313" key="2">
    <source>
        <dbReference type="EMBL" id="PSR31182.1"/>
    </source>
</evidence>
<evidence type="ECO:0000313" key="3">
    <source>
        <dbReference type="Proteomes" id="UP000242699"/>
    </source>
</evidence>
<comment type="caution">
    <text evidence="2">The sequence shown here is derived from an EMBL/GenBank/DDBJ whole genome shotgun (WGS) entry which is preliminary data.</text>
</comment>
<sequence length="70" mass="7804">MVAIRTGGDGSGEDQQTDSAEFWSYEPGMKGLPNHPNSLELFPALFNRVYECEQVVEDKSVCTLLSEHQN</sequence>
<name>A0A2T2X9L5_9FIRM</name>
<dbReference type="Proteomes" id="UP000242699">
    <property type="component" value="Unassembled WGS sequence"/>
</dbReference>
<protein>
    <submittedName>
        <fullName evidence="2">Uncharacterized protein</fullName>
    </submittedName>
</protein>
<dbReference type="AlphaFoldDB" id="A0A2T2X9L5"/>
<organism evidence="2 3">
    <name type="scientific">Sulfobacillus benefaciens</name>
    <dbReference type="NCBI Taxonomy" id="453960"/>
    <lineage>
        <taxon>Bacteria</taxon>
        <taxon>Bacillati</taxon>
        <taxon>Bacillota</taxon>
        <taxon>Clostridia</taxon>
        <taxon>Eubacteriales</taxon>
        <taxon>Clostridiales Family XVII. Incertae Sedis</taxon>
        <taxon>Sulfobacillus</taxon>
    </lineage>
</organism>
<proteinExistence type="predicted"/>
<dbReference type="EMBL" id="PXYT01000004">
    <property type="protein sequence ID" value="PSR31182.1"/>
    <property type="molecule type" value="Genomic_DNA"/>
</dbReference>
<evidence type="ECO:0000256" key="1">
    <source>
        <dbReference type="SAM" id="MobiDB-lite"/>
    </source>
</evidence>
<gene>
    <name evidence="2" type="ORF">C7B43_03530</name>
</gene>